<evidence type="ECO:0000313" key="5">
    <source>
        <dbReference type="EMBL" id="EHJ14259.1"/>
    </source>
</evidence>
<evidence type="ECO:0000259" key="4">
    <source>
        <dbReference type="PROSITE" id="PS51084"/>
    </source>
</evidence>
<feature type="active site" description="Tele-AMP-histidine intermediate" evidence="1">
    <location>
        <position position="103"/>
    </location>
</feature>
<evidence type="ECO:0000256" key="2">
    <source>
        <dbReference type="PIRSR" id="PIRSR601310-3"/>
    </source>
</evidence>
<dbReference type="InterPro" id="IPR019808">
    <property type="entry name" value="Histidine_triad_CS"/>
</dbReference>
<dbReference type="InterPro" id="IPR001310">
    <property type="entry name" value="Histidine_triad_HIT"/>
</dbReference>
<dbReference type="PROSITE" id="PS00892">
    <property type="entry name" value="HIT_1"/>
    <property type="match status" value="1"/>
</dbReference>
<dbReference type="Gene3D" id="3.30.428.10">
    <property type="entry name" value="HIT-like"/>
    <property type="match status" value="1"/>
</dbReference>
<dbReference type="InterPro" id="IPR036265">
    <property type="entry name" value="HIT-like_sf"/>
</dbReference>
<dbReference type="PROSITE" id="PS51084">
    <property type="entry name" value="HIT_2"/>
    <property type="match status" value="1"/>
</dbReference>
<evidence type="ECO:0000313" key="6">
    <source>
        <dbReference type="Proteomes" id="UP000003477"/>
    </source>
</evidence>
<feature type="domain" description="HIT" evidence="4">
    <location>
        <begin position="9"/>
        <end position="117"/>
    </location>
</feature>
<protein>
    <submittedName>
        <fullName evidence="5">Histidine triad (HIT) protein</fullName>
    </submittedName>
</protein>
<dbReference type="CDD" id="cd01276">
    <property type="entry name" value="PKCI_related"/>
    <property type="match status" value="1"/>
</dbReference>
<dbReference type="GO" id="GO:0003824">
    <property type="term" value="F:catalytic activity"/>
    <property type="evidence" value="ECO:0007669"/>
    <property type="project" value="InterPro"/>
</dbReference>
<dbReference type="InterPro" id="IPR011146">
    <property type="entry name" value="HIT-like"/>
</dbReference>
<dbReference type="Pfam" id="PF01230">
    <property type="entry name" value="HIT"/>
    <property type="match status" value="1"/>
</dbReference>
<reference evidence="5 6" key="1">
    <citation type="journal article" date="2011" name="Front. Microbiol.">
        <title>Two Strains of Crocosphaera watsonii with Highly Conserved Genomes are Distinguished by Strain-Specific Features.</title>
        <authorList>
            <person name="Bench S.R."/>
            <person name="Ilikchyan I.N."/>
            <person name="Tripp H.J."/>
            <person name="Zehr J.P."/>
        </authorList>
    </citation>
    <scope>NUCLEOTIDE SEQUENCE [LARGE SCALE GENOMIC DNA]</scope>
    <source>
        <strain evidence="5 6">WH 0003</strain>
    </source>
</reference>
<evidence type="ECO:0000256" key="3">
    <source>
        <dbReference type="PROSITE-ProRule" id="PRU00464"/>
    </source>
</evidence>
<gene>
    <name evidence="5" type="ORF">CWATWH0003_1067</name>
</gene>
<dbReference type="PANTHER" id="PTHR23089">
    <property type="entry name" value="HISTIDINE TRIAD HIT PROTEIN"/>
    <property type="match status" value="1"/>
</dbReference>
<dbReference type="PRINTS" id="PR00332">
    <property type="entry name" value="HISTRIAD"/>
</dbReference>
<dbReference type="SUPFAM" id="SSF54197">
    <property type="entry name" value="HIT-like"/>
    <property type="match status" value="1"/>
</dbReference>
<evidence type="ECO:0000256" key="1">
    <source>
        <dbReference type="PIRSR" id="PIRSR601310-1"/>
    </source>
</evidence>
<dbReference type="EMBL" id="AESD01000174">
    <property type="protein sequence ID" value="EHJ14259.1"/>
    <property type="molecule type" value="Genomic_DNA"/>
</dbReference>
<dbReference type="PATRIC" id="fig|423471.3.peg.982"/>
<sequence>MNETMTDTIFGKIIRREIPANIVYEDDLCLAFTDVNPQAPTHILVIPKKPIPKLEEAQEDDQNLLGHLLVTVKKVAQQAGLNNGYRVVINNGNDGGQTVDHLHLHILGGRSLSWPPG</sequence>
<comment type="caution">
    <text evidence="5">The sequence shown here is derived from an EMBL/GenBank/DDBJ whole genome shotgun (WGS) entry which is preliminary data.</text>
</comment>
<proteinExistence type="predicted"/>
<dbReference type="FunFam" id="3.30.428.10:FF:000005">
    <property type="entry name" value="Histidine triad nucleotide-binding protein 1"/>
    <property type="match status" value="1"/>
</dbReference>
<dbReference type="AlphaFoldDB" id="G5J0N3"/>
<organism evidence="5 6">
    <name type="scientific">Crocosphaera watsonii WH 0003</name>
    <dbReference type="NCBI Taxonomy" id="423471"/>
    <lineage>
        <taxon>Bacteria</taxon>
        <taxon>Bacillati</taxon>
        <taxon>Cyanobacteriota</taxon>
        <taxon>Cyanophyceae</taxon>
        <taxon>Oscillatoriophycideae</taxon>
        <taxon>Chroococcales</taxon>
        <taxon>Aphanothecaceae</taxon>
        <taxon>Crocosphaera</taxon>
    </lineage>
</organism>
<accession>G5J0N3</accession>
<dbReference type="Proteomes" id="UP000003477">
    <property type="component" value="Unassembled WGS sequence"/>
</dbReference>
<feature type="short sequence motif" description="Histidine triad motif" evidence="2 3">
    <location>
        <begin position="101"/>
        <end position="105"/>
    </location>
</feature>
<name>G5J0N3_CROWT</name>